<dbReference type="RefSeq" id="WP_246029958.1">
    <property type="nucleotide sequence ID" value="NZ_JBIUBA010000058.1"/>
</dbReference>
<evidence type="ECO:0000313" key="3">
    <source>
        <dbReference type="Proteomes" id="UP000272729"/>
    </source>
</evidence>
<comment type="caution">
    <text evidence="2">The sequence shown here is derived from an EMBL/GenBank/DDBJ whole genome shotgun (WGS) entry which is preliminary data.</text>
</comment>
<organism evidence="2 3">
    <name type="scientific">Saccharothrix variisporea</name>
    <dbReference type="NCBI Taxonomy" id="543527"/>
    <lineage>
        <taxon>Bacteria</taxon>
        <taxon>Bacillati</taxon>
        <taxon>Actinomycetota</taxon>
        <taxon>Actinomycetes</taxon>
        <taxon>Pseudonocardiales</taxon>
        <taxon>Pseudonocardiaceae</taxon>
        <taxon>Saccharothrix</taxon>
    </lineage>
</organism>
<feature type="transmembrane region" description="Helical" evidence="1">
    <location>
        <begin position="89"/>
        <end position="110"/>
    </location>
</feature>
<gene>
    <name evidence="2" type="ORF">DFJ66_6056</name>
</gene>
<dbReference type="Proteomes" id="UP000272729">
    <property type="component" value="Unassembled WGS sequence"/>
</dbReference>
<reference evidence="2 3" key="1">
    <citation type="submission" date="2018-10" db="EMBL/GenBank/DDBJ databases">
        <title>Sequencing the genomes of 1000 actinobacteria strains.</title>
        <authorList>
            <person name="Klenk H.-P."/>
        </authorList>
    </citation>
    <scope>NUCLEOTIDE SEQUENCE [LARGE SCALE GENOMIC DNA]</scope>
    <source>
        <strain evidence="2 3">DSM 43911</strain>
    </source>
</reference>
<keyword evidence="1" id="KW-0472">Membrane</keyword>
<sequence length="130" mass="13529">MRVTTWMAMPFLFVSAVLGLTGVAGLLVGSTSTRDMALSVALFGAGVAVNVVGGGMVAWRWAWQRVVLRWAYPAGVLALGIAVDGVRVPVVAVVVVGVPVLALLVAQYVVERRRTAAESDEPLASSGYGC</sequence>
<keyword evidence="1" id="KW-1133">Transmembrane helix</keyword>
<accession>A0A495XFD9</accession>
<feature type="transmembrane region" description="Helical" evidence="1">
    <location>
        <begin position="39"/>
        <end position="59"/>
    </location>
</feature>
<evidence type="ECO:0000256" key="1">
    <source>
        <dbReference type="SAM" id="Phobius"/>
    </source>
</evidence>
<feature type="transmembrane region" description="Helical" evidence="1">
    <location>
        <begin position="66"/>
        <end position="83"/>
    </location>
</feature>
<keyword evidence="3" id="KW-1185">Reference proteome</keyword>
<evidence type="ECO:0000313" key="2">
    <source>
        <dbReference type="EMBL" id="RKT72732.1"/>
    </source>
</evidence>
<name>A0A495XFD9_9PSEU</name>
<dbReference type="EMBL" id="RBXR01000001">
    <property type="protein sequence ID" value="RKT72732.1"/>
    <property type="molecule type" value="Genomic_DNA"/>
</dbReference>
<dbReference type="AlphaFoldDB" id="A0A495XFD9"/>
<keyword evidence="1" id="KW-0812">Transmembrane</keyword>
<protein>
    <submittedName>
        <fullName evidence="2">Uncharacterized protein</fullName>
    </submittedName>
</protein>
<proteinExistence type="predicted"/>